<sequence length="73" mass="8508">MLFFDLSLPNAVIRFKQGFGRLIRSQSDRGIVFVCDSRIIKAKYGKFFTKSIPDVPVVFDSTREIMEKARSWF</sequence>
<dbReference type="EMBL" id="JAWDIP010000004">
    <property type="protein sequence ID" value="MDY0396583.1"/>
    <property type="molecule type" value="Genomic_DNA"/>
</dbReference>
<organism evidence="2 3">
    <name type="scientific">Tigheibacillus halophilus</name>
    <dbReference type="NCBI Taxonomy" id="361280"/>
    <lineage>
        <taxon>Bacteria</taxon>
        <taxon>Bacillati</taxon>
        <taxon>Bacillota</taxon>
        <taxon>Bacilli</taxon>
        <taxon>Bacillales</taxon>
        <taxon>Bacillaceae</taxon>
        <taxon>Tigheibacillus</taxon>
    </lineage>
</organism>
<keyword evidence="2" id="KW-0347">Helicase</keyword>
<keyword evidence="2" id="KW-0067">ATP-binding</keyword>
<dbReference type="Gene3D" id="3.40.50.300">
    <property type="entry name" value="P-loop containing nucleotide triphosphate hydrolases"/>
    <property type="match status" value="1"/>
</dbReference>
<reference evidence="2 3" key="1">
    <citation type="submission" date="2023-10" db="EMBL/GenBank/DDBJ databases">
        <title>Virgibacillus halophilus 5B73C genome.</title>
        <authorList>
            <person name="Miliotis G."/>
            <person name="Sengupta P."/>
            <person name="Hameed A."/>
            <person name="Chuvochina M."/>
            <person name="Mcdonagh F."/>
            <person name="Simpson A.C."/>
            <person name="Singh N.K."/>
            <person name="Rekha P.D."/>
            <person name="Raman K."/>
            <person name="Hugenholtz P."/>
            <person name="Venkateswaran K."/>
        </authorList>
    </citation>
    <scope>NUCLEOTIDE SEQUENCE [LARGE SCALE GENOMIC DNA]</scope>
    <source>
        <strain evidence="2 3">5B73C</strain>
    </source>
</reference>
<evidence type="ECO:0000259" key="1">
    <source>
        <dbReference type="Pfam" id="PF13307"/>
    </source>
</evidence>
<keyword evidence="3" id="KW-1185">Reference proteome</keyword>
<dbReference type="Pfam" id="PF13307">
    <property type="entry name" value="Helicase_C_2"/>
    <property type="match status" value="1"/>
</dbReference>
<name>A0ABU5CCL4_9BACI</name>
<feature type="domain" description="ATP-dependent helicase C-terminal" evidence="1">
    <location>
        <begin position="5"/>
        <end position="54"/>
    </location>
</feature>
<keyword evidence="2" id="KW-0547">Nucleotide-binding</keyword>
<dbReference type="Proteomes" id="UP001281447">
    <property type="component" value="Unassembled WGS sequence"/>
</dbReference>
<proteinExistence type="predicted"/>
<dbReference type="InterPro" id="IPR006555">
    <property type="entry name" value="ATP-dep_Helicase_C"/>
</dbReference>
<comment type="caution">
    <text evidence="2">The sequence shown here is derived from an EMBL/GenBank/DDBJ whole genome shotgun (WGS) entry which is preliminary data.</text>
</comment>
<keyword evidence="2" id="KW-0378">Hydrolase</keyword>
<dbReference type="GO" id="GO:0004386">
    <property type="term" value="F:helicase activity"/>
    <property type="evidence" value="ECO:0007669"/>
    <property type="project" value="UniProtKB-KW"/>
</dbReference>
<evidence type="ECO:0000313" key="3">
    <source>
        <dbReference type="Proteomes" id="UP001281447"/>
    </source>
</evidence>
<evidence type="ECO:0000313" key="2">
    <source>
        <dbReference type="EMBL" id="MDY0396583.1"/>
    </source>
</evidence>
<gene>
    <name evidence="2" type="ORF">RWE15_22605</name>
</gene>
<accession>A0ABU5CCL4</accession>
<dbReference type="InterPro" id="IPR027417">
    <property type="entry name" value="P-loop_NTPase"/>
</dbReference>
<protein>
    <submittedName>
        <fullName evidence="2">Helicase C-terminal domain-containing protein</fullName>
    </submittedName>
</protein>